<keyword evidence="2" id="KW-1185">Reference proteome</keyword>
<dbReference type="InterPro" id="IPR009282">
    <property type="entry name" value="DUF937"/>
</dbReference>
<protein>
    <submittedName>
        <fullName evidence="1">DUF937 domain-containing protein</fullName>
    </submittedName>
</protein>
<dbReference type="Proteomes" id="UP001596266">
    <property type="component" value="Unassembled WGS sequence"/>
</dbReference>
<dbReference type="Pfam" id="PF06078">
    <property type="entry name" value="DUF937"/>
    <property type="match status" value="1"/>
</dbReference>
<proteinExistence type="predicted"/>
<dbReference type="RefSeq" id="WP_343885267.1">
    <property type="nucleotide sequence ID" value="NZ_BAAAKI010000004.1"/>
</dbReference>
<evidence type="ECO:0000313" key="1">
    <source>
        <dbReference type="EMBL" id="MFC6396112.1"/>
    </source>
</evidence>
<evidence type="ECO:0000313" key="2">
    <source>
        <dbReference type="Proteomes" id="UP001596266"/>
    </source>
</evidence>
<gene>
    <name evidence="1" type="ORF">ACFP57_03795</name>
</gene>
<dbReference type="EMBL" id="JBHSUA010000009">
    <property type="protein sequence ID" value="MFC6396112.1"/>
    <property type="molecule type" value="Genomic_DNA"/>
</dbReference>
<accession>A0ABW1WYP2</accession>
<comment type="caution">
    <text evidence="1">The sequence shown here is derived from an EMBL/GenBank/DDBJ whole genome shotgun (WGS) entry which is preliminary data.</text>
</comment>
<organism evidence="1 2">
    <name type="scientific">Luteococcus sanguinis</name>
    <dbReference type="NCBI Taxonomy" id="174038"/>
    <lineage>
        <taxon>Bacteria</taxon>
        <taxon>Bacillati</taxon>
        <taxon>Actinomycetota</taxon>
        <taxon>Actinomycetes</taxon>
        <taxon>Propionibacteriales</taxon>
        <taxon>Propionibacteriaceae</taxon>
        <taxon>Luteococcus</taxon>
    </lineage>
</organism>
<sequence>MTAVTDILQQLPLGQLASVLGTDEATLEKAAVPAVTSLLGGLTQNAQTEEGAHSLAAALSDHAATPLLSTDSAVDVTSAASEGEKILGHVFGNQTEGVAQALGAQAGVSSSLVQKLLPILAPIVLSYLGKQLSGQGGVGNVLGQILSQSAGQSTDTATAGNNNILGGVLSNVLGQVLGAGSAGNPFDPAQAQTTGTTTTAQGGDIVSQILGGLLGKKN</sequence>
<reference evidence="2" key="1">
    <citation type="journal article" date="2019" name="Int. J. Syst. Evol. Microbiol.">
        <title>The Global Catalogue of Microorganisms (GCM) 10K type strain sequencing project: providing services to taxonomists for standard genome sequencing and annotation.</title>
        <authorList>
            <consortium name="The Broad Institute Genomics Platform"/>
            <consortium name="The Broad Institute Genome Sequencing Center for Infectious Disease"/>
            <person name="Wu L."/>
            <person name="Ma J."/>
        </authorList>
    </citation>
    <scope>NUCLEOTIDE SEQUENCE [LARGE SCALE GENOMIC DNA]</scope>
    <source>
        <strain evidence="2">CGMCC 1.15277</strain>
    </source>
</reference>
<name>A0ABW1WYP2_9ACTN</name>